<dbReference type="AlphaFoldDB" id="A0A6M3IG06"/>
<reference evidence="2" key="1">
    <citation type="submission" date="2020-03" db="EMBL/GenBank/DDBJ databases">
        <title>The deep terrestrial virosphere.</title>
        <authorList>
            <person name="Holmfeldt K."/>
            <person name="Nilsson E."/>
            <person name="Simone D."/>
            <person name="Lopez-Fernandez M."/>
            <person name="Wu X."/>
            <person name="de Brujin I."/>
            <person name="Lundin D."/>
            <person name="Andersson A."/>
            <person name="Bertilsson S."/>
            <person name="Dopson M."/>
        </authorList>
    </citation>
    <scope>NUCLEOTIDE SEQUENCE</scope>
    <source>
        <strain evidence="2">MM415B01926</strain>
    </source>
</reference>
<organism evidence="2">
    <name type="scientific">viral metagenome</name>
    <dbReference type="NCBI Taxonomy" id="1070528"/>
    <lineage>
        <taxon>unclassified sequences</taxon>
        <taxon>metagenomes</taxon>
        <taxon>organismal metagenomes</taxon>
    </lineage>
</organism>
<evidence type="ECO:0000313" key="2">
    <source>
        <dbReference type="EMBL" id="QJA56118.1"/>
    </source>
</evidence>
<protein>
    <submittedName>
        <fullName evidence="2">Uncharacterized protein</fullName>
    </submittedName>
</protein>
<name>A0A6M3IG06_9ZZZZ</name>
<proteinExistence type="predicted"/>
<feature type="compositionally biased region" description="Low complexity" evidence="1">
    <location>
        <begin position="64"/>
        <end position="73"/>
    </location>
</feature>
<gene>
    <name evidence="2" type="ORF">MM415B01926_0012</name>
</gene>
<sequence>MPDPITNIENTEPVTDSTSSSEDKSPAQTESEFMDATIKDIKQTQKAILGQETKGDDDGHIDSDSNSSSVLDDSTGRITGLAGTDIPEAFSSVAEELGMTPAEIVAIADAHTDEQLLEMAAFLKESAGVDDLTDEDDTTETETKEDNTKPKDATQELIDQAVAKIKAELGVSLDDINKFKEQQVAQQDKQMLETANRKFDEAAKEFPIFGSTEKLPRFTTGKLKGQFIPTSPAFKARMEVVKYADAFMGMGNSVEEAMDLALSTYKGKNLRTEMERALIKDLKRHEQNLSGVRTGKETKKKHADSREEIIDEIRELQRKAGVEV</sequence>
<feature type="compositionally biased region" description="Acidic residues" evidence="1">
    <location>
        <begin position="131"/>
        <end position="140"/>
    </location>
</feature>
<feature type="compositionally biased region" description="Basic and acidic residues" evidence="1">
    <location>
        <begin position="141"/>
        <end position="152"/>
    </location>
</feature>
<feature type="compositionally biased region" description="Basic and acidic residues" evidence="1">
    <location>
        <begin position="53"/>
        <end position="63"/>
    </location>
</feature>
<dbReference type="EMBL" id="MT141200">
    <property type="protein sequence ID" value="QJA56118.1"/>
    <property type="molecule type" value="Genomic_DNA"/>
</dbReference>
<accession>A0A6M3IG06</accession>
<feature type="region of interest" description="Disordered" evidence="1">
    <location>
        <begin position="127"/>
        <end position="152"/>
    </location>
</feature>
<feature type="compositionally biased region" description="Polar residues" evidence="1">
    <location>
        <begin position="7"/>
        <end position="31"/>
    </location>
</feature>
<evidence type="ECO:0000256" key="1">
    <source>
        <dbReference type="SAM" id="MobiDB-lite"/>
    </source>
</evidence>
<feature type="region of interest" description="Disordered" evidence="1">
    <location>
        <begin position="1"/>
        <end position="76"/>
    </location>
</feature>